<dbReference type="OrthoDB" id="9805740at2"/>
<dbReference type="Proteomes" id="UP000179524">
    <property type="component" value="Unassembled WGS sequence"/>
</dbReference>
<accession>A0A1S2LZ38</accession>
<name>A0A1S2LZ38_9BACI</name>
<dbReference type="AlphaFoldDB" id="A0A1S2LZ38"/>
<dbReference type="EMBL" id="MLQR01000001">
    <property type="protein sequence ID" value="OIJ17616.1"/>
    <property type="molecule type" value="Genomic_DNA"/>
</dbReference>
<comment type="caution">
    <text evidence="1">The sequence shown here is derived from an EMBL/GenBank/DDBJ whole genome shotgun (WGS) entry which is preliminary data.</text>
</comment>
<protein>
    <recommendedName>
        <fullName evidence="3">PurM-like N-terminal domain-containing protein</fullName>
    </recommendedName>
</protein>
<sequence>MKISRYRDLTILDDFEKKLVIACDSSGAIGPKELDVVKVDGRILGRFTSRVVLMELISVGAKPIALIDTLAVEMNPTGGEIIAGIIEESSLIGLKSEEILNGSTEENVPVQQTGIGITGIGQGQKLHCQSFNGDIVLCLGIPKVGHEVRLDDPEIADLLAIQRLRQIKEVHEIVPVGSKGIAYEVNELKKRNHLLMDEIKSNLNINKASGPATCVIFTVKPTIIKKIDKLFSQQINILGTLKKVE</sequence>
<dbReference type="RefSeq" id="WP_071308341.1">
    <property type="nucleotide sequence ID" value="NZ_MLQR01000001.1"/>
</dbReference>
<gene>
    <name evidence="1" type="ORF">BKP37_03780</name>
</gene>
<evidence type="ECO:0000313" key="2">
    <source>
        <dbReference type="Proteomes" id="UP000179524"/>
    </source>
</evidence>
<evidence type="ECO:0000313" key="1">
    <source>
        <dbReference type="EMBL" id="OIJ17616.1"/>
    </source>
</evidence>
<proteinExistence type="predicted"/>
<keyword evidence="2" id="KW-1185">Reference proteome</keyword>
<reference evidence="1 2" key="1">
    <citation type="submission" date="2016-10" db="EMBL/GenBank/DDBJ databases">
        <title>Draft genome sequences of four alkaliphilic bacteria belonging to the Anaerobacillus genus.</title>
        <authorList>
            <person name="Bassil N.M."/>
            <person name="Lloyd J.R."/>
        </authorList>
    </citation>
    <scope>NUCLEOTIDE SEQUENCE [LARGE SCALE GENOMIC DNA]</scope>
    <source>
        <strain evidence="1 2">DSM 18345</strain>
    </source>
</reference>
<organism evidence="1 2">
    <name type="scientific">Anaerobacillus alkalilacustris</name>
    <dbReference type="NCBI Taxonomy" id="393763"/>
    <lineage>
        <taxon>Bacteria</taxon>
        <taxon>Bacillati</taxon>
        <taxon>Bacillota</taxon>
        <taxon>Bacilli</taxon>
        <taxon>Bacillales</taxon>
        <taxon>Bacillaceae</taxon>
        <taxon>Anaerobacillus</taxon>
    </lineage>
</organism>
<evidence type="ECO:0008006" key="3">
    <source>
        <dbReference type="Google" id="ProtNLM"/>
    </source>
</evidence>